<keyword evidence="4" id="KW-0342">GTP-binding</keyword>
<evidence type="ECO:0000256" key="3">
    <source>
        <dbReference type="ARBA" id="ARBA00022917"/>
    </source>
</evidence>
<dbReference type="EMBL" id="CAJVPZ010000003">
    <property type="protein sequence ID" value="CAG8448193.1"/>
    <property type="molecule type" value="Genomic_DNA"/>
</dbReference>
<keyword evidence="1" id="KW-0547">Nucleotide-binding</keyword>
<dbReference type="GO" id="GO:0006412">
    <property type="term" value="P:translation"/>
    <property type="evidence" value="ECO:0007669"/>
    <property type="project" value="UniProtKB-KW"/>
</dbReference>
<protein>
    <submittedName>
        <fullName evidence="9">812_t:CDS:1</fullName>
    </submittedName>
</protein>
<dbReference type="Gene3D" id="3.30.70.870">
    <property type="entry name" value="Elongation Factor G (Translational Gtpase), domain 3"/>
    <property type="match status" value="1"/>
</dbReference>
<evidence type="ECO:0000259" key="7">
    <source>
        <dbReference type="Pfam" id="PF06421"/>
    </source>
</evidence>
<dbReference type="InterPro" id="IPR038363">
    <property type="entry name" value="LepA_C_sf"/>
</dbReference>
<dbReference type="Pfam" id="PF22400">
    <property type="entry name" value="DUF6980"/>
    <property type="match status" value="1"/>
</dbReference>
<dbReference type="SUPFAM" id="SSF54980">
    <property type="entry name" value="EF-G C-terminal domain-like"/>
    <property type="match status" value="2"/>
</dbReference>
<dbReference type="InterPro" id="IPR013842">
    <property type="entry name" value="LepA_CTD"/>
</dbReference>
<dbReference type="GO" id="GO:0016787">
    <property type="term" value="F:hydrolase activity"/>
    <property type="evidence" value="ECO:0007669"/>
    <property type="project" value="UniProtKB-KW"/>
</dbReference>
<name>A0A9N8YU50_9GLOM</name>
<dbReference type="InterPro" id="IPR053918">
    <property type="entry name" value="DUF6980"/>
</dbReference>
<dbReference type="GO" id="GO:0045727">
    <property type="term" value="P:positive regulation of translation"/>
    <property type="evidence" value="ECO:0007669"/>
    <property type="project" value="TreeGrafter"/>
</dbReference>
<feature type="domain" description="DUF6980" evidence="8">
    <location>
        <begin position="646"/>
        <end position="741"/>
    </location>
</feature>
<dbReference type="Pfam" id="PF00679">
    <property type="entry name" value="EFG_C"/>
    <property type="match status" value="1"/>
</dbReference>
<dbReference type="InterPro" id="IPR000640">
    <property type="entry name" value="EFG_V-like"/>
</dbReference>
<keyword evidence="2" id="KW-0378">Hydrolase</keyword>
<evidence type="ECO:0000256" key="1">
    <source>
        <dbReference type="ARBA" id="ARBA00022741"/>
    </source>
</evidence>
<comment type="caution">
    <text evidence="9">The sequence shown here is derived from an EMBL/GenBank/DDBJ whole genome shotgun (WGS) entry which is preliminary data.</text>
</comment>
<dbReference type="PANTHER" id="PTHR43512:SF4">
    <property type="entry name" value="TRANSLATION FACTOR GUF1 HOMOLOG, CHLOROPLASTIC"/>
    <property type="match status" value="1"/>
</dbReference>
<accession>A0A9N8YU50</accession>
<dbReference type="Pfam" id="PF06421">
    <property type="entry name" value="LepA_C"/>
    <property type="match status" value="1"/>
</dbReference>
<keyword evidence="3" id="KW-0648">Protein biosynthesis</keyword>
<dbReference type="GO" id="GO:0043022">
    <property type="term" value="F:ribosome binding"/>
    <property type="evidence" value="ECO:0007669"/>
    <property type="project" value="TreeGrafter"/>
</dbReference>
<keyword evidence="5" id="KW-0175">Coiled coil</keyword>
<gene>
    <name evidence="9" type="ORF">RFULGI_LOCUS74</name>
</gene>
<feature type="domain" description="Elongation factor EFG" evidence="6">
    <location>
        <begin position="138"/>
        <end position="210"/>
    </location>
</feature>
<evidence type="ECO:0000256" key="5">
    <source>
        <dbReference type="SAM" id="Coils"/>
    </source>
</evidence>
<reference evidence="9" key="1">
    <citation type="submission" date="2021-06" db="EMBL/GenBank/DDBJ databases">
        <authorList>
            <person name="Kallberg Y."/>
            <person name="Tangrot J."/>
            <person name="Rosling A."/>
        </authorList>
    </citation>
    <scope>NUCLEOTIDE SEQUENCE</scope>
    <source>
        <strain evidence="9">IN212</strain>
    </source>
</reference>
<evidence type="ECO:0000256" key="4">
    <source>
        <dbReference type="ARBA" id="ARBA00023134"/>
    </source>
</evidence>
<dbReference type="Gene3D" id="3.30.70.240">
    <property type="match status" value="1"/>
</dbReference>
<evidence type="ECO:0000259" key="8">
    <source>
        <dbReference type="Pfam" id="PF22400"/>
    </source>
</evidence>
<evidence type="ECO:0000313" key="10">
    <source>
        <dbReference type="Proteomes" id="UP000789396"/>
    </source>
</evidence>
<sequence length="741" mass="85720">MREVKVGDTVFDLNNNASALAGYQEVKPTVYSNLYPSDSSHYKEFKKSLEELQIQDSSLSLEPIDSQLLGPGLRGGFLGLLHREIIKGRLEKEYDCEIIITPPSIDYQIILSSGETIEVNNPQKIPTKDKMKIIEELFINLNIATPEEQLGEISQLCQDKRGSLYQLNYHLPFAEFILDFHDKIKSISHGYASFDYQMIGFRPSDIVKIDILLNNQLIPDLSFLAHRSSAYGRAKTTCEQLKMTLNRQNFPVPIQAVDGNHVIARETLPALKKNVISRIHGGGALDRKMKLWAKQKKGKARMKEVGKVNFGAGNLRALLKNFKEGQDYSISPTDEPNIKTYNFHNDKLRSMFRDDRVPVRITQEAYDGKDYAYRGHFEEGKDYSYSHRHWYYGENYQGNRGTDVFGDDEHYREITPNSLACEMEHVSGDLVKNDNHSHLRKENHELRQQLAEVKQQLAEVLEELRKLRNNSSGSDSEKLEQQIIHNEKLIKNSEAVSVNEIKDQINKSQALMNEVSATGAPNKDDKVYHYQRQRLAKIYQKEFQAYASSYIRFGVGISVPQVHDFSDFLDTMAHELAHCLLGDFDFDLAADHEGGEHKQLTREIAEYLEKMPEVKELERLQRNFKKDCDEFIYVDKYLNLDRKDFCCEEMYENLLGEDNSGECELHFGYIPQFREYFIDIKDEYGGAVLLISYCPWCGKKLPKGLREEFFDILEKEYKIETDIGEYKERADIPQEFKSDEW</sequence>
<dbReference type="InterPro" id="IPR035647">
    <property type="entry name" value="EFG_III/V"/>
</dbReference>
<dbReference type="Gene3D" id="3.30.70.2570">
    <property type="entry name" value="Elongation factor 4, C-terminal domain"/>
    <property type="match status" value="1"/>
</dbReference>
<feature type="coiled-coil region" evidence="5">
    <location>
        <begin position="436"/>
        <end position="470"/>
    </location>
</feature>
<dbReference type="Proteomes" id="UP000789396">
    <property type="component" value="Unassembled WGS sequence"/>
</dbReference>
<dbReference type="InterPro" id="IPR006297">
    <property type="entry name" value="EF-4"/>
</dbReference>
<dbReference type="AlphaFoldDB" id="A0A9N8YU50"/>
<evidence type="ECO:0000259" key="6">
    <source>
        <dbReference type="Pfam" id="PF00679"/>
    </source>
</evidence>
<dbReference type="OrthoDB" id="1074at2759"/>
<evidence type="ECO:0000313" key="9">
    <source>
        <dbReference type="EMBL" id="CAG8448193.1"/>
    </source>
</evidence>
<evidence type="ECO:0000256" key="2">
    <source>
        <dbReference type="ARBA" id="ARBA00022801"/>
    </source>
</evidence>
<organism evidence="9 10">
    <name type="scientific">Racocetra fulgida</name>
    <dbReference type="NCBI Taxonomy" id="60492"/>
    <lineage>
        <taxon>Eukaryota</taxon>
        <taxon>Fungi</taxon>
        <taxon>Fungi incertae sedis</taxon>
        <taxon>Mucoromycota</taxon>
        <taxon>Glomeromycotina</taxon>
        <taxon>Glomeromycetes</taxon>
        <taxon>Diversisporales</taxon>
        <taxon>Gigasporaceae</taxon>
        <taxon>Racocetra</taxon>
    </lineage>
</organism>
<feature type="domain" description="GTP-binding protein LepA C-terminal" evidence="7">
    <location>
        <begin position="213"/>
        <end position="313"/>
    </location>
</feature>
<dbReference type="GO" id="GO:0005525">
    <property type="term" value="F:GTP binding"/>
    <property type="evidence" value="ECO:0007669"/>
    <property type="project" value="UniProtKB-KW"/>
</dbReference>
<dbReference type="PANTHER" id="PTHR43512">
    <property type="entry name" value="TRANSLATION FACTOR GUF1-RELATED"/>
    <property type="match status" value="1"/>
</dbReference>
<proteinExistence type="predicted"/>
<keyword evidence="10" id="KW-1185">Reference proteome</keyword>